<dbReference type="EMBL" id="VZRA01000001">
    <property type="protein sequence ID" value="KAB0671469.1"/>
    <property type="molecule type" value="Genomic_DNA"/>
</dbReference>
<dbReference type="InterPro" id="IPR010177">
    <property type="entry name" value="Paired_CXXCH_1"/>
</dbReference>
<name>A0ABQ6TRS3_9BACT</name>
<dbReference type="InterPro" id="IPR036280">
    <property type="entry name" value="Multihaem_cyt_sf"/>
</dbReference>
<comment type="caution">
    <text evidence="3">The sequence shown here is derived from an EMBL/GenBank/DDBJ whole genome shotgun (WGS) entry which is preliminary data.</text>
</comment>
<sequence>MSARQLSKGRIANAMNRLAAIMTLSVLCSLLAPVFPAGADSILTSPHNLSSSGPGRIKSSEERVCIFCHTPHHATKLTDTSDSGPLWSRDENTAQDYITYVSSTISAKPGQPMGASRLCLSCHDGTIALGSPVAHGTTAQLGVLTPPSFPQKSTVLGKDLRDDHPISMEYGLKTGEFRDPATIAAVSRVKLVSRNGTNYVECSSCHNAHDNQYGNFLVTNTATQADALCTVCHTKNGWSGSAHQTGGTRYGATVATAVSQQGCISCHTPHGAQRGENLLKLTSGTASMDTNCYASCHNNDNGAPYLDMRTAGFHNPAGGGGYDGGGTTHTEAETLPLTAPGKHVHCVDCHNPHQTLWQNAPLNSSTAPNVNGVLTGVRGVTINGAVTTAGASYEYEICLKCHSGDAALAGNFNEYPPVSRMFSSLDERERINWGSAKSWHPIAHQRTGTGNSLLNKGITSIYCNDCHDSHGSGTHLLRLDNQDTFSAAQGTSYPLCYSCHDETYLMNTATDLGKLHKAHVQGLHNPLSSNNTKASCSACHDPHGVPYKAGLTTDTNSLHLINFDLRYAATPQAPNQPYDAGAKTCFVVGPGTSGLTCHTTTTNPASYNPYPYSP</sequence>
<gene>
    <name evidence="3" type="ORF">F6V30_02500</name>
</gene>
<dbReference type="PANTHER" id="PTHR35038">
    <property type="entry name" value="DISSIMILATORY SULFITE REDUCTASE SIRA"/>
    <property type="match status" value="1"/>
</dbReference>
<dbReference type="InterPro" id="IPR051829">
    <property type="entry name" value="Multiheme_Cytochr_ET"/>
</dbReference>
<feature type="domain" description="Doubled CXXCH motif" evidence="2">
    <location>
        <begin position="462"/>
        <end position="502"/>
    </location>
</feature>
<evidence type="ECO:0000256" key="1">
    <source>
        <dbReference type="ARBA" id="ARBA00022729"/>
    </source>
</evidence>
<accession>A0ABQ6TRS3</accession>
<proteinExistence type="predicted"/>
<protein>
    <recommendedName>
        <fullName evidence="2">Doubled CXXCH motif domain-containing protein</fullName>
    </recommendedName>
</protein>
<reference evidence="3 4" key="1">
    <citation type="journal article" date="2020" name="Microorganisms">
        <title>Description of Three Novel Members in the Family Geobacteraceae, Oryzomonas japonicum gen. nov., sp. nov., Oryzomonas sagensis sp. nov., and Oryzomonas ruber sp. nov.</title>
        <authorList>
            <person name="Xu Z."/>
            <person name="Masuda Y."/>
            <person name="Hayakawa C."/>
            <person name="Ushijima N."/>
            <person name="Kawano K."/>
            <person name="Shiratori Y."/>
            <person name="Senoo K."/>
            <person name="Itoh H."/>
        </authorList>
    </citation>
    <scope>NUCLEOTIDE SEQUENCE [LARGE SCALE GENOMIC DNA]</scope>
    <source>
        <strain evidence="3 4">Red100</strain>
    </source>
</reference>
<organism evidence="3 4">
    <name type="scientific">Oryzomonas sagensis</name>
    <dbReference type="NCBI Taxonomy" id="2603857"/>
    <lineage>
        <taxon>Bacteria</taxon>
        <taxon>Pseudomonadati</taxon>
        <taxon>Thermodesulfobacteriota</taxon>
        <taxon>Desulfuromonadia</taxon>
        <taxon>Geobacterales</taxon>
        <taxon>Geobacteraceae</taxon>
        <taxon>Oryzomonas</taxon>
    </lineage>
</organism>
<feature type="domain" description="Doubled CXXCH motif" evidence="2">
    <location>
        <begin position="201"/>
        <end position="235"/>
    </location>
</feature>
<keyword evidence="1" id="KW-0732">Signal</keyword>
<keyword evidence="4" id="KW-1185">Reference proteome</keyword>
<evidence type="ECO:0000259" key="2">
    <source>
        <dbReference type="Pfam" id="PF09699"/>
    </source>
</evidence>
<dbReference type="SUPFAM" id="SSF48695">
    <property type="entry name" value="Multiheme cytochromes"/>
    <property type="match status" value="2"/>
</dbReference>
<evidence type="ECO:0000313" key="4">
    <source>
        <dbReference type="Proteomes" id="UP000798046"/>
    </source>
</evidence>
<dbReference type="Gene3D" id="3.90.10.10">
    <property type="entry name" value="Cytochrome C3"/>
    <property type="match status" value="1"/>
</dbReference>
<dbReference type="Gene3D" id="1.10.1130.10">
    <property type="entry name" value="Flavocytochrome C3, Chain A"/>
    <property type="match status" value="1"/>
</dbReference>
<feature type="domain" description="Doubled CXXCH motif" evidence="2">
    <location>
        <begin position="258"/>
        <end position="300"/>
    </location>
</feature>
<dbReference type="Proteomes" id="UP000798046">
    <property type="component" value="Unassembled WGS sequence"/>
</dbReference>
<dbReference type="PANTHER" id="PTHR35038:SF6">
    <property type="entry name" value="SURFACE LOCALIZED DECAHEME CYTOCHROME C LIPOPROTEIN"/>
    <property type="match status" value="1"/>
</dbReference>
<evidence type="ECO:0000313" key="3">
    <source>
        <dbReference type="EMBL" id="KAB0671469.1"/>
    </source>
</evidence>
<dbReference type="Pfam" id="PF09699">
    <property type="entry name" value="Paired_CXXCH_1"/>
    <property type="match status" value="3"/>
</dbReference>